<accession>A0A5J5F9N0</accession>
<evidence type="ECO:0000256" key="1">
    <source>
        <dbReference type="SAM" id="MobiDB-lite"/>
    </source>
</evidence>
<evidence type="ECO:0000313" key="2">
    <source>
        <dbReference type="EMBL" id="KAA8914146.1"/>
    </source>
</evidence>
<sequence>MNNDDGIPAYQRSTVASRRRIAIGPALSRPPRRPVTAGVRAAQRQDSSHAPPLTGHRTVPTQAAGAVAAAADSALSFHRAQRSTSALIPPVSRPPRRPAIQQSRPRAPPLNNRFTAGGNYTAPRVLAFSNSALAPHKAQRPRKADSAADTDTHRRLFTPLAVAPVAAPTPAVPQPVAQIAQLSSRPAPAYVCSDPFAPPFTRPKTPYRLQHGIIRARDLPADWPFVVPGPVSRDGRPSRERVKDRL</sequence>
<comment type="caution">
    <text evidence="2">The sequence shown here is derived from an EMBL/GenBank/DDBJ whole genome shotgun (WGS) entry which is preliminary data.</text>
</comment>
<feature type="region of interest" description="Disordered" evidence="1">
    <location>
        <begin position="81"/>
        <end position="112"/>
    </location>
</feature>
<reference evidence="2 3" key="1">
    <citation type="submission" date="2019-09" db="EMBL/GenBank/DDBJ databases">
        <title>Draft genome of the ectomycorrhizal ascomycete Sphaerosporella brunnea.</title>
        <authorList>
            <consortium name="DOE Joint Genome Institute"/>
            <person name="Benucci G.M."/>
            <person name="Marozzi G."/>
            <person name="Antonielli L."/>
            <person name="Sanchez S."/>
            <person name="Marco P."/>
            <person name="Wang X."/>
            <person name="Falini L.B."/>
            <person name="Barry K."/>
            <person name="Haridas S."/>
            <person name="Lipzen A."/>
            <person name="Labutti K."/>
            <person name="Grigoriev I.V."/>
            <person name="Murat C."/>
            <person name="Martin F."/>
            <person name="Albertini E."/>
            <person name="Donnini D."/>
            <person name="Bonito G."/>
        </authorList>
    </citation>
    <scope>NUCLEOTIDE SEQUENCE [LARGE SCALE GENOMIC DNA]</scope>
    <source>
        <strain evidence="2 3">Sb_GMNB300</strain>
    </source>
</reference>
<dbReference type="Proteomes" id="UP000326924">
    <property type="component" value="Unassembled WGS sequence"/>
</dbReference>
<dbReference type="EMBL" id="VXIS01000008">
    <property type="protein sequence ID" value="KAA8914146.1"/>
    <property type="molecule type" value="Genomic_DNA"/>
</dbReference>
<dbReference type="AlphaFoldDB" id="A0A5J5F9N0"/>
<keyword evidence="3" id="KW-1185">Reference proteome</keyword>
<evidence type="ECO:0000313" key="3">
    <source>
        <dbReference type="Proteomes" id="UP000326924"/>
    </source>
</evidence>
<gene>
    <name evidence="2" type="ORF">FN846DRAFT_902245</name>
</gene>
<name>A0A5J5F9N0_9PEZI</name>
<organism evidence="2 3">
    <name type="scientific">Sphaerosporella brunnea</name>
    <dbReference type="NCBI Taxonomy" id="1250544"/>
    <lineage>
        <taxon>Eukaryota</taxon>
        <taxon>Fungi</taxon>
        <taxon>Dikarya</taxon>
        <taxon>Ascomycota</taxon>
        <taxon>Pezizomycotina</taxon>
        <taxon>Pezizomycetes</taxon>
        <taxon>Pezizales</taxon>
        <taxon>Pyronemataceae</taxon>
        <taxon>Sphaerosporella</taxon>
    </lineage>
</organism>
<proteinExistence type="predicted"/>
<dbReference type="InParanoid" id="A0A5J5F9N0"/>
<protein>
    <submittedName>
        <fullName evidence="2">Uncharacterized protein</fullName>
    </submittedName>
</protein>
<feature type="region of interest" description="Disordered" evidence="1">
    <location>
        <begin position="1"/>
        <end position="58"/>
    </location>
</feature>